<reference evidence="2" key="1">
    <citation type="journal article" date="2019" name="Int. J. Syst. Evol. Microbiol.">
        <title>The Global Catalogue of Microorganisms (GCM) 10K type strain sequencing project: providing services to taxonomists for standard genome sequencing and annotation.</title>
        <authorList>
            <consortium name="The Broad Institute Genomics Platform"/>
            <consortium name="The Broad Institute Genome Sequencing Center for Infectious Disease"/>
            <person name="Wu L."/>
            <person name="Ma J."/>
        </authorList>
    </citation>
    <scope>NUCLEOTIDE SEQUENCE [LARGE SCALE GENOMIC DNA]</scope>
    <source>
        <strain evidence="2">CECT 7706</strain>
    </source>
</reference>
<proteinExistence type="predicted"/>
<keyword evidence="2" id="KW-1185">Reference proteome</keyword>
<gene>
    <name evidence="1" type="ORF">QWZ15_18495</name>
</gene>
<accession>A0ABT8CCY4</accession>
<sequence>MIFLVPGFLLACTNLKPVQQLSTEANRGLQYFHELDYSFASHCRDHCYFQKIQANTIDRDLECKCAVYQEADTVVKDLFLELENYWNGLESLASPELARYDLSSPVKGLQSSKLIDMSEAEASAFQKLSELAVNASTGQYRKKRIVYYMKEADPHLNLISEKLAFILKENLLGLLEIQKESWYAHYKTLSLNENLSPVEKEFAVEKYYRLLEDSEKIRIRIQSIAGLLKLLAVNHSELSANYQNTSQDGFKSAVMRLSKEMRSLHYEFDQLNE</sequence>
<evidence type="ECO:0000313" key="1">
    <source>
        <dbReference type="EMBL" id="MDN3689819.1"/>
    </source>
</evidence>
<dbReference type="EMBL" id="JAUFQS010000047">
    <property type="protein sequence ID" value="MDN3689819.1"/>
    <property type="molecule type" value="Genomic_DNA"/>
</dbReference>
<comment type="caution">
    <text evidence="1">The sequence shown here is derived from an EMBL/GenBank/DDBJ whole genome shotgun (WGS) entry which is preliminary data.</text>
</comment>
<dbReference type="RefSeq" id="WP_163383639.1">
    <property type="nucleotide sequence ID" value="NZ_JAUFQS010000047.1"/>
</dbReference>
<dbReference type="Proteomes" id="UP001236663">
    <property type="component" value="Unassembled WGS sequence"/>
</dbReference>
<organism evidence="1 2">
    <name type="scientific">Cyclobacterium jeungdonense</name>
    <dbReference type="NCBI Taxonomy" id="708087"/>
    <lineage>
        <taxon>Bacteria</taxon>
        <taxon>Pseudomonadati</taxon>
        <taxon>Bacteroidota</taxon>
        <taxon>Cytophagia</taxon>
        <taxon>Cytophagales</taxon>
        <taxon>Cyclobacteriaceae</taxon>
        <taxon>Cyclobacterium</taxon>
    </lineage>
</organism>
<evidence type="ECO:0000313" key="2">
    <source>
        <dbReference type="Proteomes" id="UP001236663"/>
    </source>
</evidence>
<name>A0ABT8CCY4_9BACT</name>
<protein>
    <submittedName>
        <fullName evidence="1">Uncharacterized protein</fullName>
    </submittedName>
</protein>